<name>A0A9W8MPP6_9AGAR</name>
<comment type="caution">
    <text evidence="2">The sequence shown here is derived from an EMBL/GenBank/DDBJ whole genome shotgun (WGS) entry which is preliminary data.</text>
</comment>
<dbReference type="EMBL" id="JANKHO010001534">
    <property type="protein sequence ID" value="KAJ3500845.1"/>
    <property type="molecule type" value="Genomic_DNA"/>
</dbReference>
<sequence length="199" mass="22193">MTNQNPNTAVFLPILVPHLFHSRQTVRHHHPPQSITSQADSANEDAGGTPSEFTNRGSPMSTYQQSQRSDTRRSDNGNGGSPTSSIDYRLRRDIVDEVTDIMETRLQGLVENTINELVASEVRSVLENEFNRVAAGEVRSILENEFDSIAARLQTPIWTQLLEVQMRLLRGEIETSVTARIQAEGANRRGSRGPEKRAS</sequence>
<accession>A0A9W8MPP6</accession>
<dbReference type="Proteomes" id="UP001148786">
    <property type="component" value="Unassembled WGS sequence"/>
</dbReference>
<dbReference type="AlphaFoldDB" id="A0A9W8MPP6"/>
<feature type="compositionally biased region" description="Polar residues" evidence="1">
    <location>
        <begin position="51"/>
        <end position="68"/>
    </location>
</feature>
<protein>
    <submittedName>
        <fullName evidence="2">Uncharacterized protein</fullName>
    </submittedName>
</protein>
<evidence type="ECO:0000313" key="3">
    <source>
        <dbReference type="Proteomes" id="UP001148786"/>
    </source>
</evidence>
<feature type="region of interest" description="Disordered" evidence="1">
    <location>
        <begin position="24"/>
        <end position="88"/>
    </location>
</feature>
<evidence type="ECO:0000313" key="2">
    <source>
        <dbReference type="EMBL" id="KAJ3500845.1"/>
    </source>
</evidence>
<evidence type="ECO:0000256" key="1">
    <source>
        <dbReference type="SAM" id="MobiDB-lite"/>
    </source>
</evidence>
<reference evidence="2" key="1">
    <citation type="submission" date="2022-07" db="EMBL/GenBank/DDBJ databases">
        <title>Genome Sequence of Agrocybe chaxingu.</title>
        <authorList>
            <person name="Buettner E."/>
        </authorList>
    </citation>
    <scope>NUCLEOTIDE SEQUENCE</scope>
    <source>
        <strain evidence="2">MP-N11</strain>
    </source>
</reference>
<gene>
    <name evidence="2" type="ORF">NLJ89_g9612</name>
</gene>
<proteinExistence type="predicted"/>
<organism evidence="2 3">
    <name type="scientific">Agrocybe chaxingu</name>
    <dbReference type="NCBI Taxonomy" id="84603"/>
    <lineage>
        <taxon>Eukaryota</taxon>
        <taxon>Fungi</taxon>
        <taxon>Dikarya</taxon>
        <taxon>Basidiomycota</taxon>
        <taxon>Agaricomycotina</taxon>
        <taxon>Agaricomycetes</taxon>
        <taxon>Agaricomycetidae</taxon>
        <taxon>Agaricales</taxon>
        <taxon>Agaricineae</taxon>
        <taxon>Strophariaceae</taxon>
        <taxon>Agrocybe</taxon>
    </lineage>
</organism>
<keyword evidence="3" id="KW-1185">Reference proteome</keyword>